<dbReference type="OrthoDB" id="3048815at2759"/>
<evidence type="ECO:0000313" key="2">
    <source>
        <dbReference type="EMBL" id="SJK99630.1"/>
    </source>
</evidence>
<feature type="compositionally biased region" description="Acidic residues" evidence="1">
    <location>
        <begin position="11"/>
        <end position="26"/>
    </location>
</feature>
<evidence type="ECO:0008006" key="4">
    <source>
        <dbReference type="Google" id="ProtNLM"/>
    </source>
</evidence>
<sequence length="833" mass="93522">MTSNKQMNLEATEDNEPVSDDEEEAEDINDFIDDGQDIPETTGMTPMTTLIYRHEDRTTEQLEEYTSEITERARKCQWIEIDSNAGGLDSVESVWVVGSSGPLWRVHVKKHTQDHLVSQLKQYKTANHCHLATFALPLVPQWVYLDCHHVNTTLRQLLSSSFAVITSNGAPILEEVPIKEEASIWTMQQGQPKPQKGDWVVIPTGPYCHDVRCVCQIHDWGAEVLIIPHFYSREYRRGPQRDQKQHSSLSLWDSNGTLKWLGTMRQICQVAWTQKRQTSEYDHGLLVLECQIASLVSATAISTSILALFAQSQHSDILGAVLRAPCPREWHFQVGDVVEVTGNRSGVVCTVNPTGLAVDLNNGAGIHQFPFCHMVKTILIGDFILCLESGHEGLVQVVEDFNIVVLAKGPNEEIEEFRHARNSVTRQTSHYTQDYCNYAKVKFAPNVSSIGQCVVVGGYGLTLRGKAGVVADVKSEEGRPIAVVILDDEPEIPHAFHPQDLTIEGWGEQLDIGQTSNALEQIKGPIQSSGQTPWIGVQVGIFQSGHLLRTKIDTIRDVICGQDNPSGLHLVIILETYDPATTNKEHTVDYEHVLEVETKRPLRLHQPLLPSQSAFLPPRSFIDSRYEERMERFGRMGDFIRDRAMTLSVPLVPLDPAWDPHSKTPPLPSTSSSHQVSYEHHSHWATDRRLLGCELRVKVNGKTKTLLFWQGGNSSPVECYICKGKKKIEAVLPESVEPMHPATPHNYKRWIVIKGQHTGKYVRSIRYKKGATLKMPIRWTVAMVAPAEGKVDEQTGEELQLESTDLCLEDETDTSKDINMLSSRKLQEEAPCH</sequence>
<protein>
    <recommendedName>
        <fullName evidence="4">KOW domain-containing protein</fullName>
    </recommendedName>
</protein>
<feature type="region of interest" description="Disordered" evidence="1">
    <location>
        <begin position="1"/>
        <end position="26"/>
    </location>
</feature>
<gene>
    <name evidence="2" type="ORF">ARMOST_02938</name>
</gene>
<dbReference type="Proteomes" id="UP000219338">
    <property type="component" value="Unassembled WGS sequence"/>
</dbReference>
<accession>A0A284QT35</accession>
<dbReference type="AlphaFoldDB" id="A0A284QT35"/>
<proteinExistence type="predicted"/>
<organism evidence="2 3">
    <name type="scientific">Armillaria ostoyae</name>
    <name type="common">Armillaria root rot fungus</name>
    <dbReference type="NCBI Taxonomy" id="47428"/>
    <lineage>
        <taxon>Eukaryota</taxon>
        <taxon>Fungi</taxon>
        <taxon>Dikarya</taxon>
        <taxon>Basidiomycota</taxon>
        <taxon>Agaricomycotina</taxon>
        <taxon>Agaricomycetes</taxon>
        <taxon>Agaricomycetidae</taxon>
        <taxon>Agaricales</taxon>
        <taxon>Marasmiineae</taxon>
        <taxon>Physalacriaceae</taxon>
        <taxon>Armillaria</taxon>
    </lineage>
</organism>
<evidence type="ECO:0000256" key="1">
    <source>
        <dbReference type="SAM" id="MobiDB-lite"/>
    </source>
</evidence>
<dbReference type="EMBL" id="FUEG01000002">
    <property type="protein sequence ID" value="SJK99630.1"/>
    <property type="molecule type" value="Genomic_DNA"/>
</dbReference>
<dbReference type="STRING" id="47428.A0A284QT35"/>
<keyword evidence="3" id="KW-1185">Reference proteome</keyword>
<evidence type="ECO:0000313" key="3">
    <source>
        <dbReference type="Proteomes" id="UP000219338"/>
    </source>
</evidence>
<name>A0A284QT35_ARMOS</name>
<reference evidence="3" key="1">
    <citation type="journal article" date="2017" name="Nat. Ecol. Evol.">
        <title>Genome expansion and lineage-specific genetic innovations in the forest pathogenic fungi Armillaria.</title>
        <authorList>
            <person name="Sipos G."/>
            <person name="Prasanna A.N."/>
            <person name="Walter M.C."/>
            <person name="O'Connor E."/>
            <person name="Balint B."/>
            <person name="Krizsan K."/>
            <person name="Kiss B."/>
            <person name="Hess J."/>
            <person name="Varga T."/>
            <person name="Slot J."/>
            <person name="Riley R."/>
            <person name="Boka B."/>
            <person name="Rigling D."/>
            <person name="Barry K."/>
            <person name="Lee J."/>
            <person name="Mihaltcheva S."/>
            <person name="LaButti K."/>
            <person name="Lipzen A."/>
            <person name="Waldron R."/>
            <person name="Moloney N.M."/>
            <person name="Sperisen C."/>
            <person name="Kredics L."/>
            <person name="Vagvoelgyi C."/>
            <person name="Patrignani A."/>
            <person name="Fitzpatrick D."/>
            <person name="Nagy I."/>
            <person name="Doyle S."/>
            <person name="Anderson J.B."/>
            <person name="Grigoriev I.V."/>
            <person name="Gueldener U."/>
            <person name="Muensterkoetter M."/>
            <person name="Nagy L.G."/>
        </authorList>
    </citation>
    <scope>NUCLEOTIDE SEQUENCE [LARGE SCALE GENOMIC DNA]</scope>
    <source>
        <strain evidence="3">C18/9</strain>
    </source>
</reference>